<protein>
    <submittedName>
        <fullName evidence="1">Uncharacterized protein</fullName>
    </submittedName>
</protein>
<gene>
    <name evidence="1" type="ORF">A4X03_0g7950</name>
</gene>
<feature type="non-terminal residue" evidence="1">
    <location>
        <position position="1"/>
    </location>
</feature>
<dbReference type="AlphaFoldDB" id="A0A8T8SLY7"/>
<dbReference type="EMBL" id="LWDD02002119">
    <property type="protein sequence ID" value="KAE8242843.1"/>
    <property type="molecule type" value="Genomic_DNA"/>
</dbReference>
<sequence>GVQVSDITGGALNLANLLENKDATACYLYQASVQQVIPTQLKFIYKDLTYALSIVDDLIGRPHKALASKYDPCFTAIKADGVIPAYKKFKGSAVGKDATTGLLGVVGDLLTGLGGLLGGSRRAIAQNIWG</sequence>
<reference evidence="1" key="2">
    <citation type="journal article" date="2019" name="IMA Fungus">
        <title>Genome sequencing and comparison of five Tilletia species to identify candidate genes for the detection of regulated species infecting wheat.</title>
        <authorList>
            <person name="Nguyen H.D.T."/>
            <person name="Sultana T."/>
            <person name="Kesanakurti P."/>
            <person name="Hambleton S."/>
        </authorList>
    </citation>
    <scope>NUCLEOTIDE SEQUENCE</scope>
    <source>
        <strain evidence="1">DAOMC 238032</strain>
    </source>
</reference>
<reference evidence="1" key="1">
    <citation type="submission" date="2016-04" db="EMBL/GenBank/DDBJ databases">
        <authorList>
            <person name="Nguyen H.D."/>
            <person name="Kesanakurti P."/>
            <person name="Cullis J."/>
            <person name="Levesque C.A."/>
            <person name="Hambleton S."/>
        </authorList>
    </citation>
    <scope>NUCLEOTIDE SEQUENCE</scope>
    <source>
        <strain evidence="1">DAOMC 238032</strain>
    </source>
</reference>
<proteinExistence type="predicted"/>
<comment type="caution">
    <text evidence="1">The sequence shown here is derived from an EMBL/GenBank/DDBJ whole genome shotgun (WGS) entry which is preliminary data.</text>
</comment>
<evidence type="ECO:0000313" key="2">
    <source>
        <dbReference type="Proteomes" id="UP000077671"/>
    </source>
</evidence>
<dbReference type="Proteomes" id="UP000077671">
    <property type="component" value="Unassembled WGS sequence"/>
</dbReference>
<organism evidence="1 2">
    <name type="scientific">Tilletia caries</name>
    <name type="common">wheat bunt fungus</name>
    <dbReference type="NCBI Taxonomy" id="13290"/>
    <lineage>
        <taxon>Eukaryota</taxon>
        <taxon>Fungi</taxon>
        <taxon>Dikarya</taxon>
        <taxon>Basidiomycota</taxon>
        <taxon>Ustilaginomycotina</taxon>
        <taxon>Exobasidiomycetes</taxon>
        <taxon>Tilletiales</taxon>
        <taxon>Tilletiaceae</taxon>
        <taxon>Tilletia</taxon>
    </lineage>
</organism>
<evidence type="ECO:0000313" key="1">
    <source>
        <dbReference type="EMBL" id="KAE8242843.1"/>
    </source>
</evidence>
<name>A0A8T8SLY7_9BASI</name>
<accession>A0A8T8SLY7</accession>